<comment type="function">
    <text evidence="6">Catalyzes the dehydration of the S-form of NAD(P)HX at the expense of ADP, which is converted to AMP. Together with NAD(P)HX epimerase, which catalyzes the epimerization of the S- and R-forms, the enzyme allows the repair of both epimers of NAD(P)HX, a damaged form of NAD(P)H that is a result of enzymatic or heat-dependent hydration.</text>
</comment>
<feature type="binding site" evidence="6">
    <location>
        <begin position="197"/>
        <end position="201"/>
    </location>
    <ligand>
        <name>AMP</name>
        <dbReference type="ChEBI" id="CHEBI:456215"/>
    </ligand>
</feature>
<name>A0A517ZTE0_9PLAN</name>
<dbReference type="AlphaFoldDB" id="A0A517ZTE0"/>
<dbReference type="CDD" id="cd01171">
    <property type="entry name" value="YXKO-related"/>
    <property type="match status" value="1"/>
</dbReference>
<comment type="subunit">
    <text evidence="6">Homotetramer.</text>
</comment>
<dbReference type="GO" id="GO:0052856">
    <property type="term" value="F:NAD(P)HX epimerase activity"/>
    <property type="evidence" value="ECO:0007669"/>
    <property type="project" value="TreeGrafter"/>
</dbReference>
<proteinExistence type="inferred from homology"/>
<keyword evidence="1 6" id="KW-0547">Nucleotide-binding</keyword>
<dbReference type="GO" id="GO:0052855">
    <property type="term" value="F:ADP-dependent NAD(P)H-hydrate dehydratase activity"/>
    <property type="evidence" value="ECO:0007669"/>
    <property type="project" value="UniProtKB-UniRule"/>
</dbReference>
<dbReference type="InterPro" id="IPR000631">
    <property type="entry name" value="CARKD"/>
</dbReference>
<evidence type="ECO:0000256" key="4">
    <source>
        <dbReference type="ARBA" id="ARBA00023027"/>
    </source>
</evidence>
<comment type="catalytic activity">
    <reaction evidence="6">
        <text>(6S)-NADPHX + ADP = AMP + phosphate + NADPH + H(+)</text>
        <dbReference type="Rhea" id="RHEA:32235"/>
        <dbReference type="ChEBI" id="CHEBI:15378"/>
        <dbReference type="ChEBI" id="CHEBI:43474"/>
        <dbReference type="ChEBI" id="CHEBI:57783"/>
        <dbReference type="ChEBI" id="CHEBI:64076"/>
        <dbReference type="ChEBI" id="CHEBI:456215"/>
        <dbReference type="ChEBI" id="CHEBI:456216"/>
        <dbReference type="EC" id="4.2.1.136"/>
    </reaction>
</comment>
<dbReference type="GO" id="GO:0046496">
    <property type="term" value="P:nicotinamide nucleotide metabolic process"/>
    <property type="evidence" value="ECO:0007669"/>
    <property type="project" value="UniProtKB-UniRule"/>
</dbReference>
<dbReference type="HAMAP" id="MF_01965">
    <property type="entry name" value="NADHX_dehydratase"/>
    <property type="match status" value="1"/>
</dbReference>
<dbReference type="EMBL" id="CP036276">
    <property type="protein sequence ID" value="QDU45758.1"/>
    <property type="molecule type" value="Genomic_DNA"/>
</dbReference>
<accession>A0A517ZTE0</accession>
<evidence type="ECO:0000259" key="7">
    <source>
        <dbReference type="PROSITE" id="PS51383"/>
    </source>
</evidence>
<feature type="binding site" evidence="6">
    <location>
        <position position="110"/>
    </location>
    <ligand>
        <name>(6S)-NADPHX</name>
        <dbReference type="ChEBI" id="CHEBI:64076"/>
    </ligand>
</feature>
<dbReference type="InterPro" id="IPR029056">
    <property type="entry name" value="Ribokinase-like"/>
</dbReference>
<keyword evidence="5 6" id="KW-0456">Lyase</keyword>
<organism evidence="8 9">
    <name type="scientific">Symmachiella dynata</name>
    <dbReference type="NCBI Taxonomy" id="2527995"/>
    <lineage>
        <taxon>Bacteria</taxon>
        <taxon>Pseudomonadati</taxon>
        <taxon>Planctomycetota</taxon>
        <taxon>Planctomycetia</taxon>
        <taxon>Planctomycetales</taxon>
        <taxon>Planctomycetaceae</taxon>
        <taxon>Symmachiella</taxon>
    </lineage>
</organism>
<dbReference type="PROSITE" id="PS01050">
    <property type="entry name" value="YJEF_C_2"/>
    <property type="match status" value="1"/>
</dbReference>
<feature type="binding site" evidence="6">
    <location>
        <position position="226"/>
    </location>
    <ligand>
        <name>(6S)-NADPHX</name>
        <dbReference type="ChEBI" id="CHEBI:64076"/>
    </ligand>
</feature>
<gene>
    <name evidence="6" type="primary">nnrD</name>
    <name evidence="8" type="ORF">Mal52_42540</name>
</gene>
<keyword evidence="9" id="KW-1185">Reference proteome</keyword>
<dbReference type="PANTHER" id="PTHR12592:SF0">
    <property type="entry name" value="ATP-DEPENDENT (S)-NAD(P)H-HYDRATE DEHYDRATASE"/>
    <property type="match status" value="1"/>
</dbReference>
<dbReference type="PROSITE" id="PS51383">
    <property type="entry name" value="YJEF_C_3"/>
    <property type="match status" value="1"/>
</dbReference>
<evidence type="ECO:0000256" key="1">
    <source>
        <dbReference type="ARBA" id="ARBA00022741"/>
    </source>
</evidence>
<evidence type="ECO:0000256" key="6">
    <source>
        <dbReference type="HAMAP-Rule" id="MF_01965"/>
    </source>
</evidence>
<dbReference type="InterPro" id="IPR017953">
    <property type="entry name" value="Carbohydrate_kinase_pred_CS"/>
</dbReference>
<feature type="binding site" evidence="6">
    <location>
        <position position="39"/>
    </location>
    <ligand>
        <name>(6S)-NADPHX</name>
        <dbReference type="ChEBI" id="CHEBI:64076"/>
    </ligand>
</feature>
<feature type="binding site" evidence="6">
    <location>
        <position position="160"/>
    </location>
    <ligand>
        <name>(6S)-NADPHX</name>
        <dbReference type="ChEBI" id="CHEBI:64076"/>
    </ligand>
</feature>
<dbReference type="PANTHER" id="PTHR12592">
    <property type="entry name" value="ATP-DEPENDENT (S)-NAD(P)H-HYDRATE DEHYDRATASE FAMILY MEMBER"/>
    <property type="match status" value="1"/>
</dbReference>
<dbReference type="GO" id="GO:0110051">
    <property type="term" value="P:metabolite repair"/>
    <property type="evidence" value="ECO:0007669"/>
    <property type="project" value="TreeGrafter"/>
</dbReference>
<evidence type="ECO:0000256" key="2">
    <source>
        <dbReference type="ARBA" id="ARBA00022840"/>
    </source>
</evidence>
<dbReference type="Gene3D" id="3.40.1190.20">
    <property type="match status" value="1"/>
</dbReference>
<evidence type="ECO:0000313" key="8">
    <source>
        <dbReference type="EMBL" id="QDU45758.1"/>
    </source>
</evidence>
<evidence type="ECO:0000313" key="9">
    <source>
        <dbReference type="Proteomes" id="UP000319383"/>
    </source>
</evidence>
<sequence>MALERVTELPELPARKTDSHKGSFGRVLLIAGSRGMSGAACLSGLGALRGGAGLVFVAVPSGIVSIVAGREPSYLTIPLPEDEAGRLHASATETLQDEVAKPDVIAIGPGCGQSQAVTDIVTWLYRDIDKPLVVDADGLNALSTLDTLPPAAGPRILTPHPGEFARLTGTDIKTVQQAREEMATEFAATHSCVVLLKGAGTVITDGHRVAVNSTGNSGMATGGSGDVLTGLIAALLAQGLPAFEAAQLAAHLHGLAGDLAAAELSEPGLIASDLPRYLPTAWLRMLAR</sequence>
<evidence type="ECO:0000256" key="5">
    <source>
        <dbReference type="ARBA" id="ARBA00023239"/>
    </source>
</evidence>
<keyword evidence="3 6" id="KW-0521">NADP</keyword>
<evidence type="ECO:0000256" key="3">
    <source>
        <dbReference type="ARBA" id="ARBA00022857"/>
    </source>
</evidence>
<feature type="domain" description="YjeF C-terminal" evidence="7">
    <location>
        <begin position="4"/>
        <end position="285"/>
    </location>
</feature>
<dbReference type="EC" id="4.2.1.136" evidence="6"/>
<dbReference type="Pfam" id="PF01256">
    <property type="entry name" value="Carb_kinase"/>
    <property type="match status" value="1"/>
</dbReference>
<comment type="similarity">
    <text evidence="6">Belongs to the NnrD/CARKD family.</text>
</comment>
<feature type="binding site" evidence="6">
    <location>
        <position position="225"/>
    </location>
    <ligand>
        <name>AMP</name>
        <dbReference type="ChEBI" id="CHEBI:456215"/>
    </ligand>
</feature>
<keyword evidence="2 6" id="KW-0067">ATP-binding</keyword>
<dbReference type="RefSeq" id="WP_145378305.1">
    <property type="nucleotide sequence ID" value="NZ_CP036276.1"/>
</dbReference>
<comment type="catalytic activity">
    <reaction evidence="6">
        <text>(6S)-NADHX + ADP = AMP + phosphate + NADH + H(+)</text>
        <dbReference type="Rhea" id="RHEA:32223"/>
        <dbReference type="ChEBI" id="CHEBI:15378"/>
        <dbReference type="ChEBI" id="CHEBI:43474"/>
        <dbReference type="ChEBI" id="CHEBI:57945"/>
        <dbReference type="ChEBI" id="CHEBI:64074"/>
        <dbReference type="ChEBI" id="CHEBI:456215"/>
        <dbReference type="ChEBI" id="CHEBI:456216"/>
        <dbReference type="EC" id="4.2.1.136"/>
    </reaction>
</comment>
<dbReference type="SUPFAM" id="SSF53613">
    <property type="entry name" value="Ribokinase-like"/>
    <property type="match status" value="1"/>
</dbReference>
<dbReference type="Proteomes" id="UP000319383">
    <property type="component" value="Chromosome"/>
</dbReference>
<protein>
    <recommendedName>
        <fullName evidence="6">ADP-dependent (S)-NAD(P)H-hydrate dehydratase</fullName>
        <ecNumber evidence="6">4.2.1.136</ecNumber>
    </recommendedName>
    <alternativeName>
        <fullName evidence="6">ADP-dependent NAD(P)HX dehydratase</fullName>
    </alternativeName>
</protein>
<dbReference type="KEGG" id="sdyn:Mal52_42540"/>
<dbReference type="NCBIfam" id="TIGR00196">
    <property type="entry name" value="yjeF_cterm"/>
    <property type="match status" value="1"/>
</dbReference>
<dbReference type="GO" id="GO:0005524">
    <property type="term" value="F:ATP binding"/>
    <property type="evidence" value="ECO:0007669"/>
    <property type="project" value="UniProtKB-KW"/>
</dbReference>
<reference evidence="8 9" key="1">
    <citation type="submission" date="2019-02" db="EMBL/GenBank/DDBJ databases">
        <title>Deep-cultivation of Planctomycetes and their phenomic and genomic characterization uncovers novel biology.</title>
        <authorList>
            <person name="Wiegand S."/>
            <person name="Jogler M."/>
            <person name="Boedeker C."/>
            <person name="Pinto D."/>
            <person name="Vollmers J."/>
            <person name="Rivas-Marin E."/>
            <person name="Kohn T."/>
            <person name="Peeters S.H."/>
            <person name="Heuer A."/>
            <person name="Rast P."/>
            <person name="Oberbeckmann S."/>
            <person name="Bunk B."/>
            <person name="Jeske O."/>
            <person name="Meyerdierks A."/>
            <person name="Storesund J.E."/>
            <person name="Kallscheuer N."/>
            <person name="Luecker S."/>
            <person name="Lage O.M."/>
            <person name="Pohl T."/>
            <person name="Merkel B.J."/>
            <person name="Hornburger P."/>
            <person name="Mueller R.-W."/>
            <person name="Bruemmer F."/>
            <person name="Labrenz M."/>
            <person name="Spormann A.M."/>
            <person name="Op den Camp H."/>
            <person name="Overmann J."/>
            <person name="Amann R."/>
            <person name="Jetten M.S.M."/>
            <person name="Mascher T."/>
            <person name="Medema M.H."/>
            <person name="Devos D.P."/>
            <person name="Kaster A.-K."/>
            <person name="Ovreas L."/>
            <person name="Rohde M."/>
            <person name="Galperin M.Y."/>
            <person name="Jogler C."/>
        </authorList>
    </citation>
    <scope>NUCLEOTIDE SEQUENCE [LARGE SCALE GENOMIC DNA]</scope>
    <source>
        <strain evidence="8 9">Mal52</strain>
    </source>
</reference>
<comment type="cofactor">
    <cofactor evidence="6">
        <name>Mg(2+)</name>
        <dbReference type="ChEBI" id="CHEBI:18420"/>
    </cofactor>
</comment>
<keyword evidence="4 6" id="KW-0520">NAD</keyword>